<dbReference type="Pfam" id="PF06839">
    <property type="entry name" value="Zn_ribbon_GRF"/>
    <property type="match status" value="1"/>
</dbReference>
<keyword evidence="3" id="KW-0862">Zinc</keyword>
<accession>A0A8T0T8X1</accession>
<reference evidence="5" key="1">
    <citation type="submission" date="2020-05" db="EMBL/GenBank/DDBJ databases">
        <title>WGS assembly of Panicum virgatum.</title>
        <authorList>
            <person name="Lovell J.T."/>
            <person name="Jenkins J."/>
            <person name="Shu S."/>
            <person name="Juenger T.E."/>
            <person name="Schmutz J."/>
        </authorList>
    </citation>
    <scope>NUCLEOTIDE SEQUENCE</scope>
    <source>
        <strain evidence="5">AP13</strain>
    </source>
</reference>
<evidence type="ECO:0000313" key="6">
    <source>
        <dbReference type="Proteomes" id="UP000823388"/>
    </source>
</evidence>
<evidence type="ECO:0000256" key="2">
    <source>
        <dbReference type="ARBA" id="ARBA00022771"/>
    </source>
</evidence>
<proteinExistence type="predicted"/>
<protein>
    <recommendedName>
        <fullName evidence="4">GRF-type domain-containing protein</fullName>
    </recommendedName>
</protein>
<evidence type="ECO:0000256" key="1">
    <source>
        <dbReference type="ARBA" id="ARBA00022723"/>
    </source>
</evidence>
<keyword evidence="6" id="KW-1185">Reference proteome</keyword>
<dbReference type="Proteomes" id="UP000823388">
    <property type="component" value="Chromosome 4N"/>
</dbReference>
<evidence type="ECO:0000313" key="5">
    <source>
        <dbReference type="EMBL" id="KAG2605753.1"/>
    </source>
</evidence>
<evidence type="ECO:0000256" key="3">
    <source>
        <dbReference type="ARBA" id="ARBA00022833"/>
    </source>
</evidence>
<dbReference type="InterPro" id="IPR010666">
    <property type="entry name" value="Znf_GRF"/>
</dbReference>
<comment type="caution">
    <text evidence="5">The sequence shown here is derived from an EMBL/GenBank/DDBJ whole genome shotgun (WGS) entry which is preliminary data.</text>
</comment>
<dbReference type="AlphaFoldDB" id="A0A8T0T8X1"/>
<gene>
    <name evidence="5" type="ORF">PVAP13_4NG135155</name>
</gene>
<dbReference type="GO" id="GO:0008270">
    <property type="term" value="F:zinc ion binding"/>
    <property type="evidence" value="ECO:0007669"/>
    <property type="project" value="UniProtKB-KW"/>
</dbReference>
<name>A0A8T0T8X1_PANVG</name>
<sequence length="124" mass="14168">MDRSATATVRRSYPMLARMPDRSVVPVLQCACSGAAFNRTSGTDRNPGRRFYTCSICKMFIWEDLLNKYVEEMVFYCHSATIDALQVDLDTARQMLRQKDMQIHALEQELGNSFCDAPRAVESF</sequence>
<feature type="domain" description="GRF-type" evidence="4">
    <location>
        <begin position="29"/>
        <end position="64"/>
    </location>
</feature>
<keyword evidence="1" id="KW-0479">Metal-binding</keyword>
<dbReference type="EMBL" id="CM029044">
    <property type="protein sequence ID" value="KAG2605753.1"/>
    <property type="molecule type" value="Genomic_DNA"/>
</dbReference>
<evidence type="ECO:0000259" key="4">
    <source>
        <dbReference type="Pfam" id="PF06839"/>
    </source>
</evidence>
<dbReference type="PANTHER" id="PTHR33248">
    <property type="entry name" value="ZINC ION-BINDING PROTEIN"/>
    <property type="match status" value="1"/>
</dbReference>
<keyword evidence="2" id="KW-0863">Zinc-finger</keyword>
<organism evidence="5 6">
    <name type="scientific">Panicum virgatum</name>
    <name type="common">Blackwell switchgrass</name>
    <dbReference type="NCBI Taxonomy" id="38727"/>
    <lineage>
        <taxon>Eukaryota</taxon>
        <taxon>Viridiplantae</taxon>
        <taxon>Streptophyta</taxon>
        <taxon>Embryophyta</taxon>
        <taxon>Tracheophyta</taxon>
        <taxon>Spermatophyta</taxon>
        <taxon>Magnoliopsida</taxon>
        <taxon>Liliopsida</taxon>
        <taxon>Poales</taxon>
        <taxon>Poaceae</taxon>
        <taxon>PACMAD clade</taxon>
        <taxon>Panicoideae</taxon>
        <taxon>Panicodae</taxon>
        <taxon>Paniceae</taxon>
        <taxon>Panicinae</taxon>
        <taxon>Panicum</taxon>
        <taxon>Panicum sect. Hiantes</taxon>
    </lineage>
</organism>